<dbReference type="EMBL" id="JACEFF010000584">
    <property type="protein sequence ID" value="KAH9634927.1"/>
    <property type="molecule type" value="Genomic_DNA"/>
</dbReference>
<evidence type="ECO:0000313" key="2">
    <source>
        <dbReference type="EMBL" id="KAH9634927.1"/>
    </source>
</evidence>
<dbReference type="Proteomes" id="UP000814243">
    <property type="component" value="Unassembled WGS sequence"/>
</dbReference>
<organism evidence="2 3">
    <name type="scientific">Spodoptera exigua</name>
    <name type="common">Beet armyworm</name>
    <name type="synonym">Noctua fulgens</name>
    <dbReference type="NCBI Taxonomy" id="7107"/>
    <lineage>
        <taxon>Eukaryota</taxon>
        <taxon>Metazoa</taxon>
        <taxon>Ecdysozoa</taxon>
        <taxon>Arthropoda</taxon>
        <taxon>Hexapoda</taxon>
        <taxon>Insecta</taxon>
        <taxon>Pterygota</taxon>
        <taxon>Neoptera</taxon>
        <taxon>Endopterygota</taxon>
        <taxon>Lepidoptera</taxon>
        <taxon>Glossata</taxon>
        <taxon>Ditrysia</taxon>
        <taxon>Noctuoidea</taxon>
        <taxon>Noctuidae</taxon>
        <taxon>Amphipyrinae</taxon>
        <taxon>Spodoptera</taxon>
    </lineage>
</organism>
<protein>
    <submittedName>
        <fullName evidence="2">Uncharacterized protein</fullName>
    </submittedName>
</protein>
<reference evidence="2" key="1">
    <citation type="journal article" date="2021" name="G3 (Bethesda)">
        <title>Genome and transcriptome analysis of the beet armyworm Spodoptera exigua reveals targets for pest control. .</title>
        <authorList>
            <person name="Simon S."/>
            <person name="Breeschoten T."/>
            <person name="Jansen H.J."/>
            <person name="Dirks R.P."/>
            <person name="Schranz M.E."/>
            <person name="Ros V.I.D."/>
        </authorList>
    </citation>
    <scope>NUCLEOTIDE SEQUENCE</scope>
    <source>
        <strain evidence="2">TB_SE_WUR_2020</strain>
    </source>
</reference>
<gene>
    <name evidence="2" type="ORF">HF086_017226</name>
</gene>
<dbReference type="AlphaFoldDB" id="A0A922MEL7"/>
<accession>A0A922MEL7</accession>
<comment type="caution">
    <text evidence="2">The sequence shown here is derived from an EMBL/GenBank/DDBJ whole genome shotgun (WGS) entry which is preliminary data.</text>
</comment>
<proteinExistence type="predicted"/>
<feature type="compositionally biased region" description="Acidic residues" evidence="1">
    <location>
        <begin position="223"/>
        <end position="234"/>
    </location>
</feature>
<sequence>MGELGGNYRLVASAFSPYDGYRFKDWQMSHTGHVTVNQPTEDNLESIKEEQISSSTSIIIKPTEEDLKRDISKCICKRHNEMVKDSVTAERLQEILKEKEEELRSSYDKILEREKAAIKERFDYILLNEQTRASYMLREAHRERQEKIRALQTQLQCKNLAALMYVMCTERRRSRLEKLRIMRGRYLSTILQFMAFIYNFAGGSPESNQYLIDLPKLLKIDAPTEDDPEEDPCEAEEKPEQPADEIPSTAPKPNWWEESDAVDRPFLLYGDMADFSPDQRRQALKTMKQKKTAPRKWKDYAFRSMFLKSRCCNLNQIKDLYVNKLPLPTKFECMNYLNGNGNDKEGIRGSKSVSFCKIITRSWRKYRYTREYGIYSKDHVIHQYQMLHQLVLRQNYLALETPWRSHPPPS</sequence>
<name>A0A922MEL7_SPOEX</name>
<evidence type="ECO:0000313" key="3">
    <source>
        <dbReference type="Proteomes" id="UP000814243"/>
    </source>
</evidence>
<feature type="region of interest" description="Disordered" evidence="1">
    <location>
        <begin position="223"/>
        <end position="255"/>
    </location>
</feature>
<evidence type="ECO:0000256" key="1">
    <source>
        <dbReference type="SAM" id="MobiDB-lite"/>
    </source>
</evidence>